<dbReference type="PANTHER" id="PTHR45735:SF2">
    <property type="entry name" value="CLEAVAGE STIMULATION FACTOR SUBUNIT 2"/>
    <property type="match status" value="1"/>
</dbReference>
<dbReference type="EMBL" id="JPKY01000005">
    <property type="protein sequence ID" value="KFH48088.1"/>
    <property type="molecule type" value="Genomic_DNA"/>
</dbReference>
<keyword evidence="2" id="KW-0539">Nucleus</keyword>
<comment type="caution">
    <text evidence="6">The sequence shown here is derived from an EMBL/GenBank/DDBJ whole genome shotgun (WGS) entry which is preliminary data.</text>
</comment>
<reference evidence="7" key="1">
    <citation type="journal article" date="2014" name="Genome Announc.">
        <title>Genome sequence and annotation of Acremonium chrysogenum, producer of the beta-lactam antibiotic cephalosporin C.</title>
        <authorList>
            <person name="Terfehr D."/>
            <person name="Dahlmann T.A."/>
            <person name="Specht T."/>
            <person name="Zadra I."/>
            <person name="Kuernsteiner H."/>
            <person name="Kueck U."/>
        </authorList>
    </citation>
    <scope>NUCLEOTIDE SEQUENCE [LARGE SCALE GENOMIC DNA]</scope>
    <source>
        <strain evidence="7">ATCC 11550 / CBS 779.69 / DSM 880 / IAM 14645 / JCM 23072 / IMI 49137</strain>
    </source>
</reference>
<feature type="compositionally biased region" description="Pro residues" evidence="4">
    <location>
        <begin position="228"/>
        <end position="237"/>
    </location>
</feature>
<evidence type="ECO:0000256" key="3">
    <source>
        <dbReference type="PROSITE-ProRule" id="PRU00176"/>
    </source>
</evidence>
<dbReference type="GO" id="GO:0003729">
    <property type="term" value="F:mRNA binding"/>
    <property type="evidence" value="ECO:0007669"/>
    <property type="project" value="TreeGrafter"/>
</dbReference>
<accession>A0A086TFF6</accession>
<organism evidence="6 7">
    <name type="scientific">Hapsidospora chrysogenum (strain ATCC 11550 / CBS 779.69 / DSM 880 / IAM 14645 / JCM 23072 / IMI 49137)</name>
    <name type="common">Acremonium chrysogenum</name>
    <dbReference type="NCBI Taxonomy" id="857340"/>
    <lineage>
        <taxon>Eukaryota</taxon>
        <taxon>Fungi</taxon>
        <taxon>Dikarya</taxon>
        <taxon>Ascomycota</taxon>
        <taxon>Pezizomycotina</taxon>
        <taxon>Sordariomycetes</taxon>
        <taxon>Hypocreomycetidae</taxon>
        <taxon>Hypocreales</taxon>
        <taxon>Bionectriaceae</taxon>
        <taxon>Hapsidospora</taxon>
    </lineage>
</organism>
<evidence type="ECO:0000256" key="4">
    <source>
        <dbReference type="SAM" id="MobiDB-lite"/>
    </source>
</evidence>
<evidence type="ECO:0000313" key="7">
    <source>
        <dbReference type="Proteomes" id="UP000029964"/>
    </source>
</evidence>
<dbReference type="InterPro" id="IPR000504">
    <property type="entry name" value="RRM_dom"/>
</dbReference>
<dbReference type="Proteomes" id="UP000029964">
    <property type="component" value="Unassembled WGS sequence"/>
</dbReference>
<keyword evidence="7" id="KW-1185">Reference proteome</keyword>
<evidence type="ECO:0000259" key="5">
    <source>
        <dbReference type="PROSITE" id="PS50102"/>
    </source>
</evidence>
<dbReference type="InterPro" id="IPR038192">
    <property type="entry name" value="CSTF_C_sf"/>
</dbReference>
<dbReference type="Gene3D" id="1.10.20.70">
    <property type="entry name" value="Transcription termination and cleavage factor, C-terminal domain"/>
    <property type="match status" value="1"/>
</dbReference>
<dbReference type="Gene3D" id="3.30.70.330">
    <property type="match status" value="1"/>
</dbReference>
<dbReference type="AlphaFoldDB" id="A0A086TFF6"/>
<dbReference type="Gene3D" id="1.25.40.630">
    <property type="match status" value="1"/>
</dbReference>
<comment type="subcellular location">
    <subcellularLocation>
        <location evidence="1">Nucleus</location>
    </subcellularLocation>
</comment>
<proteinExistence type="predicted"/>
<evidence type="ECO:0000256" key="1">
    <source>
        <dbReference type="ARBA" id="ARBA00004123"/>
    </source>
</evidence>
<protein>
    <submittedName>
        <fullName evidence="6">Cleavage stimulation factor subunit-like protein</fullName>
    </submittedName>
</protein>
<feature type="compositionally biased region" description="Basic and acidic residues" evidence="4">
    <location>
        <begin position="85"/>
        <end position="95"/>
    </location>
</feature>
<sequence>MSTRPPSRVVFVGNIPYGLSEEQITDIFSSVGKVERFRLVYDNETGRPKGFGFADYPDTDSAASAVRNLNDYEIMGRRLRVDFSNEQKSGDDDHNQGAPGHHGSNGAGSAGYASQGSSIPPLPAGKDLPPGVKCTDAISQTLNTLPPTQLLDVVSQMKALATSEPQRATELLQQAPQLAAAVFQALLLMGLVSPEAISSVVEGGAPPPAQGYPAPPMPGYPAPQASNPTPPIAGMPYAPPPAQGYGAPVAAPAAPAAPGLNPDDLLRQVMELPEAQINLLPEAERQQILALRQQFAAQRR</sequence>
<dbReference type="STRING" id="857340.A0A086TFF6"/>
<feature type="compositionally biased region" description="Pro residues" evidence="4">
    <location>
        <begin position="212"/>
        <end position="221"/>
    </location>
</feature>
<evidence type="ECO:0000313" key="6">
    <source>
        <dbReference type="EMBL" id="KFH48088.1"/>
    </source>
</evidence>
<dbReference type="Pfam" id="PF14327">
    <property type="entry name" value="CSTF2_hinge"/>
    <property type="match status" value="1"/>
</dbReference>
<feature type="region of interest" description="Disordered" evidence="4">
    <location>
        <begin position="212"/>
        <end position="237"/>
    </location>
</feature>
<evidence type="ECO:0000256" key="2">
    <source>
        <dbReference type="ARBA" id="ARBA00023242"/>
    </source>
</evidence>
<dbReference type="OrthoDB" id="272703at2759"/>
<dbReference type="Pfam" id="PF00076">
    <property type="entry name" value="RRM_1"/>
    <property type="match status" value="1"/>
</dbReference>
<dbReference type="HOGENOM" id="CLU_028601_0_1_1"/>
<dbReference type="SUPFAM" id="SSF54928">
    <property type="entry name" value="RNA-binding domain, RBD"/>
    <property type="match status" value="1"/>
</dbReference>
<dbReference type="Pfam" id="PF14304">
    <property type="entry name" value="CSTF_C"/>
    <property type="match status" value="1"/>
</dbReference>
<dbReference type="GO" id="GO:0031124">
    <property type="term" value="P:mRNA 3'-end processing"/>
    <property type="evidence" value="ECO:0007669"/>
    <property type="project" value="InterPro"/>
</dbReference>
<dbReference type="CDD" id="cd12398">
    <property type="entry name" value="RRM_CSTF2_RNA15_like"/>
    <property type="match status" value="1"/>
</dbReference>
<dbReference type="SMART" id="SM00360">
    <property type="entry name" value="RRM"/>
    <property type="match status" value="1"/>
</dbReference>
<name>A0A086TFF6_HAPC1</name>
<dbReference type="InterPro" id="IPR025742">
    <property type="entry name" value="CSTF2_hinge"/>
</dbReference>
<feature type="region of interest" description="Disordered" evidence="4">
    <location>
        <begin position="85"/>
        <end position="131"/>
    </location>
</feature>
<feature type="domain" description="RRM" evidence="5">
    <location>
        <begin position="8"/>
        <end position="86"/>
    </location>
</feature>
<dbReference type="InterPro" id="IPR035979">
    <property type="entry name" value="RBD_domain_sf"/>
</dbReference>
<keyword evidence="3" id="KW-0694">RNA-binding</keyword>
<gene>
    <name evidence="6" type="ORF">ACRE_009930</name>
</gene>
<dbReference type="GO" id="GO:0005847">
    <property type="term" value="C:mRNA cleavage and polyadenylation specificity factor complex"/>
    <property type="evidence" value="ECO:0007669"/>
    <property type="project" value="TreeGrafter"/>
</dbReference>
<dbReference type="PANTHER" id="PTHR45735">
    <property type="entry name" value="CLEAVAGE STIMULATION FACTOR SUBUNIT 2"/>
    <property type="match status" value="1"/>
</dbReference>
<dbReference type="InterPro" id="IPR026896">
    <property type="entry name" value="CSTF_C"/>
</dbReference>
<dbReference type="InterPro" id="IPR012677">
    <property type="entry name" value="Nucleotide-bd_a/b_plait_sf"/>
</dbReference>
<dbReference type="PROSITE" id="PS50102">
    <property type="entry name" value="RRM"/>
    <property type="match status" value="1"/>
</dbReference>